<evidence type="ECO:0000313" key="2">
    <source>
        <dbReference type="EMBL" id="KIX15108.1"/>
    </source>
</evidence>
<sequence>MFKIGKILSIILVLGLTAVLTPPTTQAAGKKFITIGTGGIGGGYYPAGGFVCNIINKTREKYGHNIHCSVESTAGSVGNLRSLRAGDIDVGFSQADWQFHAFNGSSKFKKVGPNPKIRFLFSLQIEPMHLVTRKAANIKNFKDLKGKIVNTGNVGSGTEATIYEAISQYNTTAKELFKQDTKLTPREQALSLCDGKIDAFFFPVAIGTASIVEATNSCDAQLADWNDETIYKWVDKIPYLSRMEIPKGSYPGQERTVKSWGMPATVVTTSDLDEKDAYLLTKAVFDEFEKFKKQSALFVGMTREGSAKNGQSAPYHPGALKYYKEVGLVK</sequence>
<feature type="signal peptide" evidence="1">
    <location>
        <begin position="1"/>
        <end position="27"/>
    </location>
</feature>
<dbReference type="EMBL" id="AZAC01000004">
    <property type="protein sequence ID" value="KIX15108.1"/>
    <property type="molecule type" value="Genomic_DNA"/>
</dbReference>
<evidence type="ECO:0000256" key="1">
    <source>
        <dbReference type="SAM" id="SignalP"/>
    </source>
</evidence>
<dbReference type="InParanoid" id="A0A0D2HXT1"/>
<dbReference type="Pfam" id="PF16868">
    <property type="entry name" value="NMT1_3"/>
    <property type="match status" value="1"/>
</dbReference>
<dbReference type="AlphaFoldDB" id="A0A0D2HXT1"/>
<keyword evidence="1" id="KW-0732">Signal</keyword>
<dbReference type="Gene3D" id="3.40.190.10">
    <property type="entry name" value="Periplasmic binding protein-like II"/>
    <property type="match status" value="2"/>
</dbReference>
<dbReference type="PATRIC" id="fig|1429043.3.peg.1051"/>
<dbReference type="STRING" id="1429043.X474_04925"/>
<dbReference type="Proteomes" id="UP000032233">
    <property type="component" value="Unassembled WGS sequence"/>
</dbReference>
<protein>
    <submittedName>
        <fullName evidence="2">C4-dicarboxylate ABC transporter substrate-binding protein</fullName>
    </submittedName>
</protein>
<dbReference type="PANTHER" id="PTHR42941">
    <property type="entry name" value="SLL1037 PROTEIN"/>
    <property type="match status" value="1"/>
</dbReference>
<keyword evidence="3" id="KW-1185">Reference proteome</keyword>
<reference evidence="2 3" key="1">
    <citation type="submission" date="2013-11" db="EMBL/GenBank/DDBJ databases">
        <title>Metagenomic analysis of a methanogenic consortium involved in long chain n-alkane degradation.</title>
        <authorList>
            <person name="Davidova I.A."/>
            <person name="Callaghan A.V."/>
            <person name="Wawrik B."/>
            <person name="Pruitt S."/>
            <person name="Marks C."/>
            <person name="Duncan K.E."/>
            <person name="Suflita J.M."/>
        </authorList>
    </citation>
    <scope>NUCLEOTIDE SEQUENCE [LARGE SCALE GENOMIC DNA]</scope>
    <source>
        <strain evidence="2 3">SPR</strain>
    </source>
</reference>
<proteinExistence type="predicted"/>
<comment type="caution">
    <text evidence="2">The sequence shown here is derived from an EMBL/GenBank/DDBJ whole genome shotgun (WGS) entry which is preliminary data.</text>
</comment>
<gene>
    <name evidence="2" type="ORF">X474_04925</name>
</gene>
<dbReference type="FunCoup" id="A0A0D2HXT1">
    <property type="interactions" value="185"/>
</dbReference>
<dbReference type="NCBIfam" id="TIGR02122">
    <property type="entry name" value="TRAP_TAXI"/>
    <property type="match status" value="1"/>
</dbReference>
<organism evidence="2 3">
    <name type="scientific">Dethiosulfatarculus sandiegensis</name>
    <dbReference type="NCBI Taxonomy" id="1429043"/>
    <lineage>
        <taxon>Bacteria</taxon>
        <taxon>Pseudomonadati</taxon>
        <taxon>Thermodesulfobacteriota</taxon>
        <taxon>Desulfarculia</taxon>
        <taxon>Desulfarculales</taxon>
        <taxon>Desulfarculaceae</taxon>
        <taxon>Dethiosulfatarculus</taxon>
    </lineage>
</organism>
<accession>A0A0D2HXT1</accession>
<dbReference type="RefSeq" id="WP_044347035.1">
    <property type="nucleotide sequence ID" value="NZ_AZAC01000004.1"/>
</dbReference>
<dbReference type="SUPFAM" id="SSF53850">
    <property type="entry name" value="Periplasmic binding protein-like II"/>
    <property type="match status" value="1"/>
</dbReference>
<name>A0A0D2HXT1_9BACT</name>
<dbReference type="PANTHER" id="PTHR42941:SF1">
    <property type="entry name" value="SLL1037 PROTEIN"/>
    <property type="match status" value="1"/>
</dbReference>
<dbReference type="InterPro" id="IPR011852">
    <property type="entry name" value="TRAP_TAXI"/>
</dbReference>
<evidence type="ECO:0000313" key="3">
    <source>
        <dbReference type="Proteomes" id="UP000032233"/>
    </source>
</evidence>
<feature type="chain" id="PRO_5002243646" evidence="1">
    <location>
        <begin position="28"/>
        <end position="330"/>
    </location>
</feature>